<evidence type="ECO:0000259" key="12">
    <source>
        <dbReference type="PROSITE" id="PS50305"/>
    </source>
</evidence>
<dbReference type="Gene3D" id="3.40.50.1220">
    <property type="entry name" value="TPP-binding domain"/>
    <property type="match status" value="1"/>
</dbReference>
<dbReference type="PANTHER" id="PTHR11085">
    <property type="entry name" value="NAD-DEPENDENT PROTEIN DEACYLASE SIRTUIN-5, MITOCHONDRIAL-RELATED"/>
    <property type="match status" value="1"/>
</dbReference>
<dbReference type="OrthoDB" id="420264at2759"/>
<dbReference type="STRING" id="1097556.R4XIS0"/>
<evidence type="ECO:0000313" key="13">
    <source>
        <dbReference type="EMBL" id="CCG84394.1"/>
    </source>
</evidence>
<feature type="domain" description="Deacetylase sirtuin-type" evidence="12">
    <location>
        <begin position="10"/>
        <end position="271"/>
    </location>
</feature>
<dbReference type="InterPro" id="IPR003000">
    <property type="entry name" value="Sirtuin"/>
</dbReference>
<feature type="binding site" evidence="8">
    <location>
        <begin position="38"/>
        <end position="42"/>
    </location>
    <ligand>
        <name>NAD(+)</name>
        <dbReference type="ChEBI" id="CHEBI:57540"/>
    </ligand>
</feature>
<dbReference type="InterPro" id="IPR026591">
    <property type="entry name" value="Sirtuin_cat_small_dom_sf"/>
</dbReference>
<evidence type="ECO:0000256" key="10">
    <source>
        <dbReference type="PROSITE-ProRule" id="PRU00236"/>
    </source>
</evidence>
<sequence length="324" mass="36261">MPRKVTTRTPKEHELSFEDVGALIKQGSAKNIIICAGAGISTSAGIPDFRSPKTGLYHNLKKLNLDYPEQVFDIDFFRRRPEPFYQLAHELYPGNFDPTVTHSFIRLLHNKGLLLRCFTQNIDTLERRAGIPEERLVEAHGSFAGNHCISPKCGTVADADSTEEVIKKQGIPRCKVCKALVKPDIVFFGEGLPEVFFQRMNDFRHADLLIVMGTSLQVQPFASLPDRVKLDCPRLLINLEEVGDFSRTMDVVKLGSCDDTVKELADICGWSEELIELHRKTQSRNKSKQSFDTDSENVGAEGDNKVDASEVVTELVDKLKGTNL</sequence>
<dbReference type="GO" id="GO:0008270">
    <property type="term" value="F:zinc ion binding"/>
    <property type="evidence" value="ECO:0007669"/>
    <property type="project" value="UniProtKB-UniRule"/>
</dbReference>
<feature type="binding site" evidence="8">
    <location>
        <position position="257"/>
    </location>
    <ligand>
        <name>NAD(+)</name>
        <dbReference type="ChEBI" id="CHEBI:57540"/>
    </ligand>
</feature>
<evidence type="ECO:0000256" key="7">
    <source>
        <dbReference type="PIRSR" id="PIRSR037938-1"/>
    </source>
</evidence>
<evidence type="ECO:0000313" key="14">
    <source>
        <dbReference type="Proteomes" id="UP000013776"/>
    </source>
</evidence>
<dbReference type="EMBL" id="CAHR02000231">
    <property type="protein sequence ID" value="CCG84394.1"/>
    <property type="molecule type" value="Genomic_DNA"/>
</dbReference>
<comment type="similarity">
    <text evidence="1 6">Belongs to the sirtuin family. Class I subfamily.</text>
</comment>
<keyword evidence="14" id="KW-1185">Reference proteome</keyword>
<dbReference type="PIRSF" id="PIRSF037938">
    <property type="entry name" value="SIR2_euk"/>
    <property type="match status" value="1"/>
</dbReference>
<evidence type="ECO:0000256" key="4">
    <source>
        <dbReference type="ARBA" id="ARBA00022833"/>
    </source>
</evidence>
<feature type="binding site" evidence="9 10">
    <location>
        <position position="148"/>
    </location>
    <ligand>
        <name>Zn(2+)</name>
        <dbReference type="ChEBI" id="CHEBI:29105"/>
    </ligand>
</feature>
<evidence type="ECO:0000256" key="1">
    <source>
        <dbReference type="ARBA" id="ARBA00006924"/>
    </source>
</evidence>
<dbReference type="EC" id="2.3.1.286" evidence="6"/>
<evidence type="ECO:0000256" key="9">
    <source>
        <dbReference type="PIRSR" id="PIRSR037938-3"/>
    </source>
</evidence>
<feature type="active site" description="Proton acceptor" evidence="7 10">
    <location>
        <position position="140"/>
    </location>
</feature>
<evidence type="ECO:0000256" key="2">
    <source>
        <dbReference type="ARBA" id="ARBA00022679"/>
    </source>
</evidence>
<dbReference type="eggNOG" id="KOG2682">
    <property type="taxonomic scope" value="Eukaryota"/>
</dbReference>
<comment type="cofactor">
    <cofactor evidence="9">
        <name>Zn(2+)</name>
        <dbReference type="ChEBI" id="CHEBI:29105"/>
    </cofactor>
    <text evidence="9">Binds 1 zinc ion per subunit.</text>
</comment>
<dbReference type="InterPro" id="IPR017328">
    <property type="entry name" value="Sirtuin_class_I"/>
</dbReference>
<feature type="region of interest" description="Disordered" evidence="11">
    <location>
        <begin position="285"/>
        <end position="304"/>
    </location>
</feature>
<dbReference type="Proteomes" id="UP000013776">
    <property type="component" value="Unassembled WGS sequence"/>
</dbReference>
<dbReference type="CDD" id="cd01408">
    <property type="entry name" value="SIRT1"/>
    <property type="match status" value="1"/>
</dbReference>
<proteinExistence type="inferred from homology"/>
<dbReference type="VEuPathDB" id="FungiDB:TAPDE_004849"/>
<reference evidence="13 14" key="1">
    <citation type="journal article" date="2013" name="MBio">
        <title>Genome sequencing of the plant pathogen Taphrina deformans, the causal agent of peach leaf curl.</title>
        <authorList>
            <person name="Cisse O.H."/>
            <person name="Almeida J.M.G.C.F."/>
            <person name="Fonseca A."/>
            <person name="Kumar A.A."/>
            <person name="Salojaervi J."/>
            <person name="Overmyer K."/>
            <person name="Hauser P.M."/>
            <person name="Pagni M."/>
        </authorList>
    </citation>
    <scope>NUCLEOTIDE SEQUENCE [LARGE SCALE GENOMIC DNA]</scope>
    <source>
        <strain evidence="14">PYCC 5710 / ATCC 11124 / CBS 356.35 / IMI 108563 / JCM 9778 / NBRC 8474</strain>
    </source>
</reference>
<dbReference type="GO" id="GO:0070403">
    <property type="term" value="F:NAD+ binding"/>
    <property type="evidence" value="ECO:0007669"/>
    <property type="project" value="UniProtKB-UniRule"/>
</dbReference>
<feature type="binding site" evidence="9 10">
    <location>
        <position position="153"/>
    </location>
    <ligand>
        <name>Zn(2+)</name>
        <dbReference type="ChEBI" id="CHEBI:29105"/>
    </ligand>
</feature>
<evidence type="ECO:0000256" key="5">
    <source>
        <dbReference type="ARBA" id="ARBA00023027"/>
    </source>
</evidence>
<dbReference type="GO" id="GO:0017136">
    <property type="term" value="F:histone deacetylase activity, NAD-dependent"/>
    <property type="evidence" value="ECO:0007669"/>
    <property type="project" value="InterPro"/>
</dbReference>
<dbReference type="Gene3D" id="3.30.1600.10">
    <property type="entry name" value="SIR2/SIRT2 'Small Domain"/>
    <property type="match status" value="1"/>
</dbReference>
<dbReference type="SUPFAM" id="SSF52467">
    <property type="entry name" value="DHS-like NAD/FAD-binding domain"/>
    <property type="match status" value="1"/>
</dbReference>
<comment type="caution">
    <text evidence="13">The sequence shown here is derived from an EMBL/GenBank/DDBJ whole genome shotgun (WGS) entry which is preliminary data.</text>
</comment>
<dbReference type="GO" id="GO:0005634">
    <property type="term" value="C:nucleus"/>
    <property type="evidence" value="ECO:0007669"/>
    <property type="project" value="TreeGrafter"/>
</dbReference>
<gene>
    <name evidence="13" type="ORF">TAPDE_004849</name>
</gene>
<dbReference type="AlphaFoldDB" id="R4XIS0"/>
<keyword evidence="2 6" id="KW-0808">Transferase</keyword>
<feature type="binding site" evidence="8">
    <location>
        <begin position="48"/>
        <end position="50"/>
    </location>
    <ligand>
        <name>NAD(+)</name>
        <dbReference type="ChEBI" id="CHEBI:57540"/>
    </ligand>
</feature>
<dbReference type="InterPro" id="IPR050134">
    <property type="entry name" value="NAD-dep_sirtuin_deacylases"/>
</dbReference>
<dbReference type="PANTHER" id="PTHR11085:SF6">
    <property type="entry name" value="NAD-DEPENDENT PROTEIN DEACETYLASE SIRTUIN-2"/>
    <property type="match status" value="1"/>
</dbReference>
<name>R4XIS0_TAPDE</name>
<evidence type="ECO:0000256" key="3">
    <source>
        <dbReference type="ARBA" id="ARBA00022723"/>
    </source>
</evidence>
<evidence type="ECO:0000256" key="11">
    <source>
        <dbReference type="SAM" id="MobiDB-lite"/>
    </source>
</evidence>
<feature type="binding site" evidence="8">
    <location>
        <begin position="120"/>
        <end position="123"/>
    </location>
    <ligand>
        <name>NAD(+)</name>
        <dbReference type="ChEBI" id="CHEBI:57540"/>
    </ligand>
</feature>
<feature type="binding site" evidence="8">
    <location>
        <begin position="214"/>
        <end position="215"/>
    </location>
    <ligand>
        <name>NAD(+)</name>
        <dbReference type="ChEBI" id="CHEBI:57540"/>
    </ligand>
</feature>
<keyword evidence="5 6" id="KW-0520">NAD</keyword>
<organism evidence="13 14">
    <name type="scientific">Taphrina deformans (strain PYCC 5710 / ATCC 11124 / CBS 356.35 / IMI 108563 / JCM 9778 / NBRC 8474)</name>
    <name type="common">Peach leaf curl fungus</name>
    <name type="synonym">Lalaria deformans</name>
    <dbReference type="NCBI Taxonomy" id="1097556"/>
    <lineage>
        <taxon>Eukaryota</taxon>
        <taxon>Fungi</taxon>
        <taxon>Dikarya</taxon>
        <taxon>Ascomycota</taxon>
        <taxon>Taphrinomycotina</taxon>
        <taxon>Taphrinomycetes</taxon>
        <taxon>Taphrinales</taxon>
        <taxon>Taphrinaceae</taxon>
        <taxon>Taphrina</taxon>
    </lineage>
</organism>
<keyword evidence="3 6" id="KW-0479">Metal-binding</keyword>
<comment type="catalytic activity">
    <reaction evidence="6">
        <text>N(6)-acetyl-L-lysyl-[protein] + NAD(+) + H2O = 2''-O-acetyl-ADP-D-ribose + nicotinamide + L-lysyl-[protein]</text>
        <dbReference type="Rhea" id="RHEA:43636"/>
        <dbReference type="Rhea" id="RHEA-COMP:9752"/>
        <dbReference type="Rhea" id="RHEA-COMP:10731"/>
        <dbReference type="ChEBI" id="CHEBI:15377"/>
        <dbReference type="ChEBI" id="CHEBI:17154"/>
        <dbReference type="ChEBI" id="CHEBI:29969"/>
        <dbReference type="ChEBI" id="CHEBI:57540"/>
        <dbReference type="ChEBI" id="CHEBI:61930"/>
        <dbReference type="ChEBI" id="CHEBI:83767"/>
        <dbReference type="EC" id="2.3.1.286"/>
    </reaction>
</comment>
<protein>
    <recommendedName>
        <fullName evidence="6">NAD-dependent protein deacetylase</fullName>
        <ecNumber evidence="6">2.3.1.286</ecNumber>
    </recommendedName>
</protein>
<evidence type="ECO:0000256" key="8">
    <source>
        <dbReference type="PIRSR" id="PIRSR037938-2"/>
    </source>
</evidence>
<feature type="binding site" evidence="9 10">
    <location>
        <position position="177"/>
    </location>
    <ligand>
        <name>Zn(2+)</name>
        <dbReference type="ChEBI" id="CHEBI:29105"/>
    </ligand>
</feature>
<dbReference type="Pfam" id="PF02146">
    <property type="entry name" value="SIR2"/>
    <property type="match status" value="1"/>
</dbReference>
<keyword evidence="4 6" id="KW-0862">Zinc</keyword>
<feature type="binding site" evidence="9 10">
    <location>
        <position position="174"/>
    </location>
    <ligand>
        <name>Zn(2+)</name>
        <dbReference type="ChEBI" id="CHEBI:29105"/>
    </ligand>
</feature>
<evidence type="ECO:0000256" key="6">
    <source>
        <dbReference type="PIRNR" id="PIRNR037938"/>
    </source>
</evidence>
<accession>R4XIS0</accession>
<dbReference type="InterPro" id="IPR026590">
    <property type="entry name" value="Ssirtuin_cat_dom"/>
</dbReference>
<feature type="binding site" evidence="8">
    <location>
        <begin position="238"/>
        <end position="240"/>
    </location>
    <ligand>
        <name>NAD(+)</name>
        <dbReference type="ChEBI" id="CHEBI:57540"/>
    </ligand>
</feature>
<dbReference type="PROSITE" id="PS50305">
    <property type="entry name" value="SIRTUIN"/>
    <property type="match status" value="1"/>
</dbReference>
<dbReference type="InterPro" id="IPR029035">
    <property type="entry name" value="DHS-like_NAD/FAD-binding_dom"/>
</dbReference>